<dbReference type="Proteomes" id="UP001174136">
    <property type="component" value="Unassembled WGS sequence"/>
</dbReference>
<feature type="compositionally biased region" description="Acidic residues" evidence="1">
    <location>
        <begin position="24"/>
        <end position="41"/>
    </location>
</feature>
<dbReference type="AlphaFoldDB" id="A0AA47MJJ6"/>
<feature type="region of interest" description="Disordered" evidence="1">
    <location>
        <begin position="15"/>
        <end position="56"/>
    </location>
</feature>
<sequence length="139" mass="15757">MTARFTAEQVLEQIFSNVQHDNADSEEEVEDASEEEVGEEYNPEHDASSSEDEIPQAERETFLSINGTIKWSSVGYHKQGRMAEHKVMEMTPGPTTQAVSHAHDIASTFYLFITPAIEKIILEMTNLRGFRLRQLKKDG</sequence>
<evidence type="ECO:0000313" key="3">
    <source>
        <dbReference type="Proteomes" id="UP001174136"/>
    </source>
</evidence>
<reference evidence="2" key="1">
    <citation type="journal article" date="2023" name="Front. Mar. Sci.">
        <title>A new Merluccius polli reference genome to investigate the effects of global change in West African waters.</title>
        <authorList>
            <person name="Mateo J.L."/>
            <person name="Blanco-Fernandez C."/>
            <person name="Garcia-Vazquez E."/>
            <person name="Machado-Schiaffino G."/>
        </authorList>
    </citation>
    <scope>NUCLEOTIDE SEQUENCE</scope>
    <source>
        <strain evidence="2">C29</strain>
        <tissue evidence="2">Fin</tissue>
    </source>
</reference>
<protein>
    <submittedName>
        <fullName evidence="2">Uncharacterized protein</fullName>
    </submittedName>
</protein>
<comment type="caution">
    <text evidence="2">The sequence shown here is derived from an EMBL/GenBank/DDBJ whole genome shotgun (WGS) entry which is preliminary data.</text>
</comment>
<accession>A0AA47MJJ6</accession>
<organism evidence="2 3">
    <name type="scientific">Merluccius polli</name>
    <name type="common">Benguela hake</name>
    <name type="synonym">Merluccius cadenati</name>
    <dbReference type="NCBI Taxonomy" id="89951"/>
    <lineage>
        <taxon>Eukaryota</taxon>
        <taxon>Metazoa</taxon>
        <taxon>Chordata</taxon>
        <taxon>Craniata</taxon>
        <taxon>Vertebrata</taxon>
        <taxon>Euteleostomi</taxon>
        <taxon>Actinopterygii</taxon>
        <taxon>Neopterygii</taxon>
        <taxon>Teleostei</taxon>
        <taxon>Neoteleostei</taxon>
        <taxon>Acanthomorphata</taxon>
        <taxon>Zeiogadaria</taxon>
        <taxon>Gadariae</taxon>
        <taxon>Gadiformes</taxon>
        <taxon>Gadoidei</taxon>
        <taxon>Merlucciidae</taxon>
        <taxon>Merluccius</taxon>
    </lineage>
</organism>
<evidence type="ECO:0000313" key="2">
    <source>
        <dbReference type="EMBL" id="KAK0141279.1"/>
    </source>
</evidence>
<name>A0AA47MJJ6_MERPO</name>
<proteinExistence type="predicted"/>
<keyword evidence="3" id="KW-1185">Reference proteome</keyword>
<dbReference type="EMBL" id="JAOPHQ010003978">
    <property type="protein sequence ID" value="KAK0141279.1"/>
    <property type="molecule type" value="Genomic_DNA"/>
</dbReference>
<evidence type="ECO:0000256" key="1">
    <source>
        <dbReference type="SAM" id="MobiDB-lite"/>
    </source>
</evidence>
<gene>
    <name evidence="2" type="ORF">N1851_021722</name>
</gene>